<dbReference type="EMBL" id="SPNW01000025">
    <property type="protein sequence ID" value="TIA89646.1"/>
    <property type="molecule type" value="Genomic_DNA"/>
</dbReference>
<dbReference type="Pfam" id="PF02779">
    <property type="entry name" value="Transket_pyr"/>
    <property type="match status" value="1"/>
</dbReference>
<evidence type="ECO:0000256" key="22">
    <source>
        <dbReference type="ARBA" id="ARBA00042984"/>
    </source>
</evidence>
<dbReference type="InterPro" id="IPR011603">
    <property type="entry name" value="2oxoglutarate_DH_E1"/>
</dbReference>
<evidence type="ECO:0000256" key="8">
    <source>
        <dbReference type="ARBA" id="ARBA00022676"/>
    </source>
</evidence>
<evidence type="ECO:0000313" key="28">
    <source>
        <dbReference type="EMBL" id="TIA89646.1"/>
    </source>
</evidence>
<dbReference type="NCBIfam" id="NF006914">
    <property type="entry name" value="PRK09404.1"/>
    <property type="match status" value="1"/>
</dbReference>
<dbReference type="InterPro" id="IPR003342">
    <property type="entry name" value="ArnT-like_N"/>
</dbReference>
<keyword evidence="10 25" id="KW-0812">Transmembrane</keyword>
<feature type="transmembrane region" description="Helical" evidence="25">
    <location>
        <begin position="73"/>
        <end position="91"/>
    </location>
</feature>
<evidence type="ECO:0000256" key="11">
    <source>
        <dbReference type="ARBA" id="ARBA00022723"/>
    </source>
</evidence>
<dbReference type="Gene3D" id="3.40.50.11610">
    <property type="entry name" value="Multifunctional 2-oxoglutarate metabolism enzyme, C-terminal domain"/>
    <property type="match status" value="1"/>
</dbReference>
<sequence>MAYQRAKGKNGAGDAVKAYSSGSTFAAQSIPADDKTSHPKQVSAEIRQRWAEIDESKDKRALQTASTTGKRDWLIGLLLAVVALAIRFYRIDHPDEVVFDEVHFGKFAGYYIKREYYFDVHPPLAKMLNGLAGYLAGFNGDFRFTNINDSYTAGGVPYVGMRALSAVLGSFTIPLIYGIMRESGYPEAIGILSAAIMLFDNGHVAQTRLILLDAALVFFMALSMYCYIRFSKCRRSPFTLSWWFWQALTGVSLALTLGCKMVGLFTFLTIGSAVAIDLWNILDIRRGHTMNQVTRHVAARIICLVLIPSAVYLSIFWTHFRILKYSGPGDTFMSPRFQETLQGNPVLENSREMFYYDTVTLKNRDTNNFLHTQFNYYPLRYPDGRVSSQGQIVSGIPHRVKDNYWQIIPGENSLHREDLKVKNGDIVKLYHQNTKTNLLTHDVASPLTSTNEEFTAWPRNSTNRRDHEEEFQIVALGAEEGQVIKSLASHFKLVHVDTGVSMFMSGKGLPSGWAPGLFEVNGKKDESEQGATWYIDEFKPHPEMKGDRDSGAKGKSVKSMNFFKKFFELQMKMLKHNSGLTNSHPYASTPIEWPFQLKGISFWTNNDAQEQIYMIGNVFGAWGSVAALSIFTGIWGADQLSRRRGQEPIESHVRRRMHNSIGFFVAAWAFHYLPFFLMGRQLFIHHYLPAQLASALVAGAVVNFIATESADWPLTGSHLLTRIEFPRAAKIVIAVIIACIVAVFWFLSPLTYGTPGDVGQLLLSLLANMIPRVTRLSTRLQARRLPSITQPRLRKLATTVQEDDGFAGANAFYVEQMYRHWKEDHASVDESWDVYFNSLDGKPPVPPASAGAGVGEIKEPPNQAFVNTPLDVPKTSSNNLTDHLKVQLLVRAFQVRGHILAKTDPLGIVEPERQKNIPSELELTHYGWSESDLDTKKFDLGPGILKRFTDTGKSKMTLREIYDTCKQIYCGPIGSQYVHIPEKDQCDWIRDRIETPQPWNYSLEEKRMILDRLVWSDSFERFIATKFPNEKRFGLEGCESLIPGMKALIDRSVEHGVKSAVIGMPHRGRLNVLANVIRKPGEAIFNEFSSIAPADDESGGGDVKYHLGANYVRPTPSGKKVSLSLVANPSHLEAEDPVVLGKTRALQFFDGDKERLSAMGILLHGDAAFSAQGVVYETLGFHSLPGYGTGGTIHICVNNQIGFTTDPRFSRSTPYPTDIAKFIDAPIFHVNADDPEAVVFICQLAADWRAKWKKDVVIDLVCYRRHGHNETDQPSFTQPRMYQAIGKKPGILDIYAEHLKEEGTFTKQDTDEHKKWVWQTLEKSFSNSKEYKPSPKEWLSSSWDGFPTPSELAQLVLPVNPTGAREDKLIEIARKLGNLPEGFTVHRNLSRVLKNREKMVEEGKGIDWSTAETLAMGTLAVEGNHVRLSGQDVERGTFSQRHSIIHDQKTGEAYMPLNHLSDKQAPVTIVNSTLSEFGVLGFELGYSLVSPDSLTIWEAQFGDFANNAQCMIDQFISSGERKWLQRTGLVLSLPHGYDGQGPEHSSGRIERFLQLCDDNPLVFPSEEQQIRQHQDCNMQVVYPTTPANYFHVLRRQVHRGFRKPLILFFAKSLLRHPMARSDLSELTGDTSFQRYLPDPHPEHLAAPEQVRRHILCSGQVYHTLLKHRDDNGIKDVVISRVEQLSPFPYDMLKPHLDKYPNADLYWCQEEPVNNGAWSYVSQRLITLVDNTEHHKGKVPLYAGRPPSSSVATGSKASHKSEIENFLNDAFSA</sequence>
<feature type="domain" description="MIR" evidence="26">
    <location>
        <begin position="418"/>
        <end position="476"/>
    </location>
</feature>
<dbReference type="Proteomes" id="UP000310189">
    <property type="component" value="Unassembled WGS sequence"/>
</dbReference>
<dbReference type="Gene3D" id="3.40.50.970">
    <property type="match status" value="1"/>
</dbReference>
<evidence type="ECO:0000256" key="1">
    <source>
        <dbReference type="ARBA" id="ARBA00001946"/>
    </source>
</evidence>
<dbReference type="NCBIfam" id="TIGR00239">
    <property type="entry name" value="2oxo_dh_E1"/>
    <property type="match status" value="1"/>
</dbReference>
<protein>
    <recommendedName>
        <fullName evidence="21">2-oxoglutarate dehydrogenase, mitochondrial</fullName>
        <ecNumber evidence="6">1.2.4.2</ecNumber>
    </recommendedName>
    <alternativeName>
        <fullName evidence="22">2-oxoglutarate dehydrogenase complex component E1</fullName>
    </alternativeName>
</protein>
<feature type="domain" description="MIR" evidence="26">
    <location>
        <begin position="350"/>
        <end position="410"/>
    </location>
</feature>
<evidence type="ECO:0000259" key="26">
    <source>
        <dbReference type="SMART" id="SM00472"/>
    </source>
</evidence>
<keyword evidence="19 25" id="KW-0472">Membrane</keyword>
<dbReference type="FunFam" id="3.40.50.11610:FF:000009">
    <property type="entry name" value="2-oxoglutarate dehydrogenase E1 component"/>
    <property type="match status" value="1"/>
</dbReference>
<comment type="cofactor">
    <cofactor evidence="1">
        <name>Mg(2+)</name>
        <dbReference type="ChEBI" id="CHEBI:18420"/>
    </cofactor>
</comment>
<dbReference type="FunFam" id="1.10.287.1150:FF:000002">
    <property type="entry name" value="2-oxoglutarate dehydrogenase E1 component"/>
    <property type="match status" value="1"/>
</dbReference>
<feature type="transmembrane region" description="Helical" evidence="25">
    <location>
        <begin position="159"/>
        <end position="177"/>
    </location>
</feature>
<dbReference type="SUPFAM" id="SSF52518">
    <property type="entry name" value="Thiamin diphosphate-binding fold (THDP-binding)"/>
    <property type="match status" value="2"/>
</dbReference>
<dbReference type="Pfam" id="PF02366">
    <property type="entry name" value="PMT"/>
    <property type="match status" value="1"/>
</dbReference>
<dbReference type="Pfam" id="PF16192">
    <property type="entry name" value="PMT_4TMC"/>
    <property type="match status" value="1"/>
</dbReference>
<keyword evidence="29" id="KW-1185">Reference proteome</keyword>
<feature type="transmembrane region" description="Helical" evidence="25">
    <location>
        <begin position="612"/>
        <end position="636"/>
    </location>
</feature>
<dbReference type="GO" id="GO:0030976">
    <property type="term" value="F:thiamine pyrophosphate binding"/>
    <property type="evidence" value="ECO:0007669"/>
    <property type="project" value="InterPro"/>
</dbReference>
<evidence type="ECO:0000256" key="3">
    <source>
        <dbReference type="ARBA" id="ARBA00004127"/>
    </source>
</evidence>
<keyword evidence="16" id="KW-0560">Oxidoreductase</keyword>
<organism evidence="28 29">
    <name type="scientific">Wallemia hederae</name>
    <dbReference type="NCBI Taxonomy" id="1540922"/>
    <lineage>
        <taxon>Eukaryota</taxon>
        <taxon>Fungi</taxon>
        <taxon>Dikarya</taxon>
        <taxon>Basidiomycota</taxon>
        <taxon>Wallemiomycotina</taxon>
        <taxon>Wallemiomycetes</taxon>
        <taxon>Wallemiales</taxon>
        <taxon>Wallemiaceae</taxon>
        <taxon>Wallemia</taxon>
    </lineage>
</organism>
<dbReference type="FunFam" id="3.40.50.12470:FF:000003">
    <property type="entry name" value="2-oxoglutarate dehydrogenase E1 component"/>
    <property type="match status" value="1"/>
</dbReference>
<comment type="cofactor">
    <cofactor evidence="2">
        <name>thiamine diphosphate</name>
        <dbReference type="ChEBI" id="CHEBI:58937"/>
    </cofactor>
</comment>
<keyword evidence="12" id="KW-0677">Repeat</keyword>
<proteinExistence type="inferred from homology"/>
<feature type="transmembrane region" description="Helical" evidence="25">
    <location>
        <begin position="687"/>
        <end position="707"/>
    </location>
</feature>
<dbReference type="Pfam" id="PF16078">
    <property type="entry name" value="2-oxogl_dehyd_N"/>
    <property type="match status" value="1"/>
</dbReference>
<evidence type="ECO:0000256" key="7">
    <source>
        <dbReference type="ARBA" id="ARBA00022532"/>
    </source>
</evidence>
<dbReference type="Pfam" id="PF02815">
    <property type="entry name" value="MIR"/>
    <property type="match status" value="1"/>
</dbReference>
<evidence type="ECO:0000256" key="12">
    <source>
        <dbReference type="ARBA" id="ARBA00022737"/>
    </source>
</evidence>
<dbReference type="Pfam" id="PF16870">
    <property type="entry name" value="OxoGdeHyase_C"/>
    <property type="match status" value="1"/>
</dbReference>
<evidence type="ECO:0000256" key="10">
    <source>
        <dbReference type="ARBA" id="ARBA00022692"/>
    </source>
</evidence>
<name>A0A4T0FRZ3_9BASI</name>
<evidence type="ECO:0000256" key="17">
    <source>
        <dbReference type="ARBA" id="ARBA00023052"/>
    </source>
</evidence>
<accession>A0A4T0FRZ3</accession>
<dbReference type="InterPro" id="IPR005475">
    <property type="entry name" value="Transketolase-like_Pyr-bd"/>
</dbReference>
<feature type="domain" description="Transketolase-like pyrimidine-binding" evidence="27">
    <location>
        <begin position="1406"/>
        <end position="1616"/>
    </location>
</feature>
<evidence type="ECO:0000256" key="18">
    <source>
        <dbReference type="ARBA" id="ARBA00023128"/>
    </source>
</evidence>
<feature type="compositionally biased region" description="Polar residues" evidence="24">
    <location>
        <begin position="1746"/>
        <end position="1755"/>
    </location>
</feature>
<feature type="transmembrane region" description="Helical" evidence="25">
    <location>
        <begin position="240"/>
        <end position="258"/>
    </location>
</feature>
<dbReference type="PANTHER" id="PTHR23152">
    <property type="entry name" value="2-OXOGLUTARATE DEHYDROGENASE"/>
    <property type="match status" value="1"/>
</dbReference>
<dbReference type="InterPro" id="IPR029061">
    <property type="entry name" value="THDP-binding"/>
</dbReference>
<evidence type="ECO:0000256" key="25">
    <source>
        <dbReference type="SAM" id="Phobius"/>
    </source>
</evidence>
<keyword evidence="7" id="KW-0816">Tricarboxylic acid cycle</keyword>
<keyword evidence="8" id="KW-0328">Glycosyltransferase</keyword>
<reference evidence="28 29" key="1">
    <citation type="submission" date="2019-03" db="EMBL/GenBank/DDBJ databases">
        <title>Sequencing 23 genomes of Wallemia ichthyophaga.</title>
        <authorList>
            <person name="Gostincar C."/>
        </authorList>
    </citation>
    <scope>NUCLEOTIDE SEQUENCE [LARGE SCALE GENOMIC DNA]</scope>
    <source>
        <strain evidence="28 29">EXF-5753</strain>
    </source>
</reference>
<dbReference type="InterPro" id="IPR032421">
    <property type="entry name" value="PMT_4TMC"/>
</dbReference>
<dbReference type="GO" id="GO:0006099">
    <property type="term" value="P:tricarboxylic acid cycle"/>
    <property type="evidence" value="ECO:0007669"/>
    <property type="project" value="UniProtKB-KW"/>
</dbReference>
<dbReference type="GO" id="GO:0016020">
    <property type="term" value="C:membrane"/>
    <property type="evidence" value="ECO:0007669"/>
    <property type="project" value="InterPro"/>
</dbReference>
<dbReference type="GO" id="GO:0046872">
    <property type="term" value="F:metal ion binding"/>
    <property type="evidence" value="ECO:0007669"/>
    <property type="project" value="UniProtKB-KW"/>
</dbReference>
<dbReference type="OrthoDB" id="413077at2759"/>
<feature type="region of interest" description="Disordered" evidence="24">
    <location>
        <begin position="1737"/>
        <end position="1756"/>
    </location>
</feature>
<keyword evidence="14" id="KW-0809">Transit peptide</keyword>
<dbReference type="SMART" id="SM00472">
    <property type="entry name" value="MIR"/>
    <property type="match status" value="3"/>
</dbReference>
<feature type="transmembrane region" description="Helical" evidence="25">
    <location>
        <begin position="209"/>
        <end position="228"/>
    </location>
</feature>
<dbReference type="InterPro" id="IPR031717">
    <property type="entry name" value="ODO-1/KGD_C"/>
</dbReference>
<dbReference type="GO" id="GO:0005759">
    <property type="term" value="C:mitochondrial matrix"/>
    <property type="evidence" value="ECO:0007669"/>
    <property type="project" value="UniProtKB-SubCell"/>
</dbReference>
<dbReference type="CDD" id="cd02016">
    <property type="entry name" value="TPP_E1_OGDC_like"/>
    <property type="match status" value="1"/>
</dbReference>
<dbReference type="GO" id="GO:0012505">
    <property type="term" value="C:endomembrane system"/>
    <property type="evidence" value="ECO:0007669"/>
    <property type="project" value="UniProtKB-SubCell"/>
</dbReference>
<dbReference type="InterPro" id="IPR016093">
    <property type="entry name" value="MIR_motif"/>
</dbReference>
<evidence type="ECO:0000259" key="27">
    <source>
        <dbReference type="SMART" id="SM00861"/>
    </source>
</evidence>
<evidence type="ECO:0000256" key="24">
    <source>
        <dbReference type="SAM" id="MobiDB-lite"/>
    </source>
</evidence>
<evidence type="ECO:0000256" key="9">
    <source>
        <dbReference type="ARBA" id="ARBA00022679"/>
    </source>
</evidence>
<feature type="transmembrane region" description="Helical" evidence="25">
    <location>
        <begin position="264"/>
        <end position="285"/>
    </location>
</feature>
<keyword evidence="17" id="KW-0786">Thiamine pyrophosphate</keyword>
<dbReference type="InterPro" id="IPR001017">
    <property type="entry name" value="DH_E1"/>
</dbReference>
<evidence type="ECO:0000256" key="19">
    <source>
        <dbReference type="ARBA" id="ARBA00023136"/>
    </source>
</evidence>
<keyword evidence="9" id="KW-0808">Transferase</keyword>
<evidence type="ECO:0000256" key="21">
    <source>
        <dbReference type="ARBA" id="ARBA00040267"/>
    </source>
</evidence>
<dbReference type="Gene3D" id="2.80.10.50">
    <property type="match status" value="1"/>
</dbReference>
<dbReference type="NCBIfam" id="NF008907">
    <property type="entry name" value="PRK12270.1"/>
    <property type="match status" value="1"/>
</dbReference>
<comment type="caution">
    <text evidence="28">The sequence shown here is derived from an EMBL/GenBank/DDBJ whole genome shotgun (WGS) entry which is preliminary data.</text>
</comment>
<dbReference type="GO" id="GO:0004591">
    <property type="term" value="F:oxoglutarate dehydrogenase (succinyl-transferring) activity"/>
    <property type="evidence" value="ECO:0007669"/>
    <property type="project" value="UniProtKB-EC"/>
</dbReference>
<keyword evidence="18" id="KW-0496">Mitochondrion</keyword>
<comment type="subcellular location">
    <subcellularLocation>
        <location evidence="3">Endomembrane system</location>
        <topology evidence="3">Multi-pass membrane protein</topology>
    </subcellularLocation>
    <subcellularLocation>
        <location evidence="4">Mitochondrion matrix</location>
    </subcellularLocation>
</comment>
<dbReference type="Gene3D" id="1.10.287.1150">
    <property type="entry name" value="TPP helical domain"/>
    <property type="match status" value="1"/>
</dbReference>
<keyword evidence="13" id="KW-0460">Magnesium</keyword>
<keyword evidence="11" id="KW-0479">Metal-binding</keyword>
<dbReference type="EC" id="1.2.4.2" evidence="6"/>
<evidence type="ECO:0000256" key="20">
    <source>
        <dbReference type="ARBA" id="ARBA00037426"/>
    </source>
</evidence>
<dbReference type="GO" id="GO:0000030">
    <property type="term" value="F:mannosyltransferase activity"/>
    <property type="evidence" value="ECO:0007669"/>
    <property type="project" value="InterPro"/>
</dbReference>
<evidence type="ECO:0000256" key="16">
    <source>
        <dbReference type="ARBA" id="ARBA00023002"/>
    </source>
</evidence>
<evidence type="ECO:0000256" key="6">
    <source>
        <dbReference type="ARBA" id="ARBA00012280"/>
    </source>
</evidence>
<dbReference type="GO" id="GO:0006493">
    <property type="term" value="P:protein O-linked glycosylation"/>
    <property type="evidence" value="ECO:0007669"/>
    <property type="project" value="InterPro"/>
</dbReference>
<evidence type="ECO:0000256" key="14">
    <source>
        <dbReference type="ARBA" id="ARBA00022946"/>
    </source>
</evidence>
<feature type="domain" description="MIR" evidence="26">
    <location>
        <begin position="481"/>
        <end position="538"/>
    </location>
</feature>
<evidence type="ECO:0000256" key="4">
    <source>
        <dbReference type="ARBA" id="ARBA00004305"/>
    </source>
</evidence>
<dbReference type="GO" id="GO:0045252">
    <property type="term" value="C:oxoglutarate dehydrogenase complex"/>
    <property type="evidence" value="ECO:0007669"/>
    <property type="project" value="TreeGrafter"/>
</dbReference>
<dbReference type="Gene3D" id="3.40.50.12470">
    <property type="match status" value="1"/>
</dbReference>
<keyword evidence="15 25" id="KW-1133">Transmembrane helix</keyword>
<feature type="transmembrane region" description="Helical" evidence="25">
    <location>
        <begin position="297"/>
        <end position="317"/>
    </location>
</feature>
<evidence type="ECO:0000313" key="29">
    <source>
        <dbReference type="Proteomes" id="UP000310189"/>
    </source>
</evidence>
<evidence type="ECO:0000256" key="5">
    <source>
        <dbReference type="ARBA" id="ARBA00006936"/>
    </source>
</evidence>
<dbReference type="InterPro" id="IPR032106">
    <property type="entry name" value="2-oxogl_dehyd_N"/>
</dbReference>
<comment type="function">
    <text evidence="20">The 2-oxoglutarate dehydrogenase complex catalyzes the overall conversion of 2-oxoglutarate to succinyl-CoA and CO(2). It contains multiple copies of three enzymatic components: 2-oxoglutarate dehydrogenase (E1), dihydrolipoamide succinyltransferase (E2) and lipoamide dehydrogenase (E3).</text>
</comment>
<comment type="similarity">
    <text evidence="5">Belongs to the alpha-ketoglutarate dehydrogenase family.</text>
</comment>
<dbReference type="InterPro" id="IPR036300">
    <property type="entry name" value="MIR_dom_sf"/>
</dbReference>
<comment type="catalytic activity">
    <reaction evidence="23">
        <text>N(6)-[(R)-lipoyl]-L-lysyl-[protein] + 2-oxoglutarate + H(+) = N(6)-[(R)-S(8)-succinyldihydrolipoyl]-L-lysyl-[protein] + CO2</text>
        <dbReference type="Rhea" id="RHEA:12188"/>
        <dbReference type="Rhea" id="RHEA-COMP:10474"/>
        <dbReference type="Rhea" id="RHEA-COMP:20092"/>
        <dbReference type="ChEBI" id="CHEBI:15378"/>
        <dbReference type="ChEBI" id="CHEBI:16526"/>
        <dbReference type="ChEBI" id="CHEBI:16810"/>
        <dbReference type="ChEBI" id="CHEBI:83099"/>
        <dbReference type="ChEBI" id="CHEBI:83120"/>
        <dbReference type="EC" id="1.2.4.2"/>
    </reaction>
</comment>
<evidence type="ECO:0000256" key="2">
    <source>
        <dbReference type="ARBA" id="ARBA00001964"/>
    </source>
</evidence>
<dbReference type="InterPro" id="IPR042179">
    <property type="entry name" value="KGD_C_sf"/>
</dbReference>
<evidence type="ECO:0000256" key="15">
    <source>
        <dbReference type="ARBA" id="ARBA00022989"/>
    </source>
</evidence>
<evidence type="ECO:0000256" key="23">
    <source>
        <dbReference type="ARBA" id="ARBA00051911"/>
    </source>
</evidence>
<dbReference type="Pfam" id="PF00676">
    <property type="entry name" value="E1_dh"/>
    <property type="match status" value="1"/>
</dbReference>
<evidence type="ECO:0000256" key="13">
    <source>
        <dbReference type="ARBA" id="ARBA00022842"/>
    </source>
</evidence>
<dbReference type="FunFam" id="3.40.50.970:FF:000002">
    <property type="entry name" value="2-oxoglutarate dehydrogenase, E1 component"/>
    <property type="match status" value="1"/>
</dbReference>
<feature type="transmembrane region" description="Helical" evidence="25">
    <location>
        <begin position="657"/>
        <end position="675"/>
    </location>
</feature>
<dbReference type="PANTHER" id="PTHR23152:SF4">
    <property type="entry name" value="2-OXOADIPATE DEHYDROGENASE COMPLEX COMPONENT E1"/>
    <property type="match status" value="1"/>
</dbReference>
<dbReference type="SUPFAM" id="SSF82109">
    <property type="entry name" value="MIR domain"/>
    <property type="match status" value="1"/>
</dbReference>
<gene>
    <name evidence="28" type="ORF">E3P99_01973</name>
</gene>
<dbReference type="SMART" id="SM00861">
    <property type="entry name" value="Transket_pyr"/>
    <property type="match status" value="1"/>
</dbReference>
<feature type="transmembrane region" description="Helical" evidence="25">
    <location>
        <begin position="728"/>
        <end position="747"/>
    </location>
</feature>